<accession>A0ABS8PVA4</accession>
<gene>
    <name evidence="5" type="ORF">LQ567_19640</name>
</gene>
<dbReference type="CDD" id="cd00834">
    <property type="entry name" value="KAS_I_II"/>
    <property type="match status" value="1"/>
</dbReference>
<evidence type="ECO:0000256" key="2">
    <source>
        <dbReference type="ARBA" id="ARBA00022679"/>
    </source>
</evidence>
<dbReference type="Gene3D" id="3.40.47.10">
    <property type="match status" value="1"/>
</dbReference>
<evidence type="ECO:0000259" key="4">
    <source>
        <dbReference type="PROSITE" id="PS52004"/>
    </source>
</evidence>
<keyword evidence="6" id="KW-1185">Reference proteome</keyword>
<dbReference type="PANTHER" id="PTHR11712:SF320">
    <property type="entry name" value="BETA-KETOACYL SYNTHASE"/>
    <property type="match status" value="1"/>
</dbReference>
<dbReference type="Pfam" id="PF02801">
    <property type="entry name" value="Ketoacyl-synt_C"/>
    <property type="match status" value="1"/>
</dbReference>
<comment type="similarity">
    <text evidence="1 3">Belongs to the thiolase-like superfamily. Beta-ketoacyl-ACP synthases family.</text>
</comment>
<dbReference type="SUPFAM" id="SSF53901">
    <property type="entry name" value="Thiolase-like"/>
    <property type="match status" value="1"/>
</dbReference>
<dbReference type="Proteomes" id="UP001199816">
    <property type="component" value="Unassembled WGS sequence"/>
</dbReference>
<evidence type="ECO:0000256" key="3">
    <source>
        <dbReference type="RuleBase" id="RU003694"/>
    </source>
</evidence>
<dbReference type="RefSeq" id="WP_231007405.1">
    <property type="nucleotide sequence ID" value="NZ_JAJNEC010000006.1"/>
</dbReference>
<dbReference type="Pfam" id="PF00109">
    <property type="entry name" value="ketoacyl-synt"/>
    <property type="match status" value="1"/>
</dbReference>
<protein>
    <submittedName>
        <fullName evidence="5">Beta-ketoacyl-[acyl-carrier-protein] synthase family protein</fullName>
    </submittedName>
</protein>
<dbReference type="PANTHER" id="PTHR11712">
    <property type="entry name" value="POLYKETIDE SYNTHASE-RELATED"/>
    <property type="match status" value="1"/>
</dbReference>
<proteinExistence type="inferred from homology"/>
<evidence type="ECO:0000313" key="5">
    <source>
        <dbReference type="EMBL" id="MCD2425007.1"/>
    </source>
</evidence>
<sequence length="404" mass="42394">MSKEQTVYIGGVGVISAIGNNVAENLDALVSGRAGMQAMQRLQSVHKDTLPVAEVSLSNEALAARAGLPDTISRTALLSAVAAKEAIADADIEYSKWRTGFISANSVGGMDKTEDFFPGFLEDAGSGDLKMVVNHECGAVTEVVADALGINDFVTTISTACSSSANSIFLGARMIRQGLLDVVIAGGTDALTRFTLNGFNTLMILDQEYCQPFDENRRGLNLGEGAGYVVLMSEAVAATLHKKPFCALSGWCNANDAYHQTASSPTGTGSLLAMKGALKKSGLSPAAISYINLHGTGTQNNDIAEGTAIATLFEGNYPPMSSTKSFTGHTLGASGAIEAVYAVLAIREGLVFPSLRLQTPMKDLPFSVTTVLEKKKIDHVLSNSFGFGGNCSSLVFSRTAFNHL</sequence>
<dbReference type="InterPro" id="IPR020841">
    <property type="entry name" value="PKS_Beta-ketoAc_synthase_dom"/>
</dbReference>
<dbReference type="SMART" id="SM00825">
    <property type="entry name" value="PKS_KS"/>
    <property type="match status" value="1"/>
</dbReference>
<dbReference type="InterPro" id="IPR014031">
    <property type="entry name" value="Ketoacyl_synth_C"/>
</dbReference>
<evidence type="ECO:0000313" key="6">
    <source>
        <dbReference type="Proteomes" id="UP001199816"/>
    </source>
</evidence>
<comment type="caution">
    <text evidence="5">The sequence shown here is derived from an EMBL/GenBank/DDBJ whole genome shotgun (WGS) entry which is preliminary data.</text>
</comment>
<organism evidence="5 6">
    <name type="scientific">Niabella pedocola</name>
    <dbReference type="NCBI Taxonomy" id="1752077"/>
    <lineage>
        <taxon>Bacteria</taxon>
        <taxon>Pseudomonadati</taxon>
        <taxon>Bacteroidota</taxon>
        <taxon>Chitinophagia</taxon>
        <taxon>Chitinophagales</taxon>
        <taxon>Chitinophagaceae</taxon>
        <taxon>Niabella</taxon>
    </lineage>
</organism>
<dbReference type="InterPro" id="IPR000794">
    <property type="entry name" value="Beta-ketoacyl_synthase"/>
</dbReference>
<reference evidence="5 6" key="1">
    <citation type="submission" date="2021-11" db="EMBL/GenBank/DDBJ databases">
        <title>Genomic of Niabella pedocola.</title>
        <authorList>
            <person name="Wu T."/>
        </authorList>
    </citation>
    <scope>NUCLEOTIDE SEQUENCE [LARGE SCALE GENOMIC DNA]</scope>
    <source>
        <strain evidence="5 6">JCM 31011</strain>
    </source>
</reference>
<feature type="domain" description="Ketosynthase family 3 (KS3)" evidence="4">
    <location>
        <begin position="4"/>
        <end position="398"/>
    </location>
</feature>
<dbReference type="EMBL" id="JAJNEC010000006">
    <property type="protein sequence ID" value="MCD2425007.1"/>
    <property type="molecule type" value="Genomic_DNA"/>
</dbReference>
<name>A0ABS8PVA4_9BACT</name>
<dbReference type="PROSITE" id="PS52004">
    <property type="entry name" value="KS3_2"/>
    <property type="match status" value="1"/>
</dbReference>
<evidence type="ECO:0000256" key="1">
    <source>
        <dbReference type="ARBA" id="ARBA00008467"/>
    </source>
</evidence>
<keyword evidence="2 3" id="KW-0808">Transferase</keyword>
<dbReference type="InterPro" id="IPR016039">
    <property type="entry name" value="Thiolase-like"/>
</dbReference>
<dbReference type="InterPro" id="IPR014030">
    <property type="entry name" value="Ketoacyl_synth_N"/>
</dbReference>